<name>A0A8H8QZ13_9HELO</name>
<dbReference type="Pfam" id="PF00106">
    <property type="entry name" value="adh_short"/>
    <property type="match status" value="1"/>
</dbReference>
<accession>A0A8H8QZ13</accession>
<dbReference type="InterPro" id="IPR002347">
    <property type="entry name" value="SDR_fam"/>
</dbReference>
<proteinExistence type="predicted"/>
<dbReference type="AlphaFoldDB" id="A0A8H8QZ13"/>
<dbReference type="PANTHER" id="PTHR45458">
    <property type="entry name" value="SHORT-CHAIN DEHYDROGENASE/REDUCTASE SDR"/>
    <property type="match status" value="1"/>
</dbReference>
<dbReference type="PANTHER" id="PTHR45458:SF1">
    <property type="entry name" value="SHORT CHAIN DEHYDROGENASE"/>
    <property type="match status" value="1"/>
</dbReference>
<sequence>MPQTWLVVGASRGIGLEFTTQLLLRGETVIATKRSASESLDALLETPNGKKNLTVLRCEVRYETSIKNFALEVGKLGEEGGVLEGGVIDYVVINAGVLQYPNRISDVSFTSFTHHLTTNTIGPLQTASTLLSLPLHIKTLIFISSDSGSAQAFLSHEDGFGAYAASKAALNQGLRHLSFEMHRKYVASKSLNESGGGGKSGSAKGKTVVLALHPGEVSTDMVADINLGWEVKGVIGVRESVSGCLGVIGEKGFGGVDEGGWSSVEEGREDEEGAATFWTWDGRRYPW</sequence>
<dbReference type="EMBL" id="QGMH01000133">
    <property type="protein sequence ID" value="TVY24375.1"/>
    <property type="molecule type" value="Genomic_DNA"/>
</dbReference>
<keyword evidence="2" id="KW-1185">Reference proteome</keyword>
<dbReference type="GO" id="GO:0016616">
    <property type="term" value="F:oxidoreductase activity, acting on the CH-OH group of donors, NAD or NADP as acceptor"/>
    <property type="evidence" value="ECO:0007669"/>
    <property type="project" value="TreeGrafter"/>
</dbReference>
<gene>
    <name evidence="1" type="ORF">LHYA1_G007451</name>
</gene>
<protein>
    <submittedName>
        <fullName evidence="1">Putative oxidoreductase</fullName>
    </submittedName>
</protein>
<evidence type="ECO:0000313" key="2">
    <source>
        <dbReference type="Proteomes" id="UP000431533"/>
    </source>
</evidence>
<dbReference type="OrthoDB" id="9876299at2759"/>
<dbReference type="InterPro" id="IPR036291">
    <property type="entry name" value="NAD(P)-bd_dom_sf"/>
</dbReference>
<dbReference type="Gene3D" id="3.40.50.720">
    <property type="entry name" value="NAD(P)-binding Rossmann-like Domain"/>
    <property type="match status" value="1"/>
</dbReference>
<dbReference type="PRINTS" id="PR00081">
    <property type="entry name" value="GDHRDH"/>
</dbReference>
<reference evidence="1 2" key="1">
    <citation type="submission" date="2018-05" db="EMBL/GenBank/DDBJ databases">
        <title>Genome sequencing and assembly of the regulated plant pathogen Lachnellula willkommii and related sister species for the development of diagnostic species identification markers.</title>
        <authorList>
            <person name="Giroux E."/>
            <person name="Bilodeau G."/>
        </authorList>
    </citation>
    <scope>NUCLEOTIDE SEQUENCE [LARGE SCALE GENOMIC DNA]</scope>
    <source>
        <strain evidence="1 2">CBS 185.66</strain>
    </source>
</reference>
<comment type="caution">
    <text evidence="1">The sequence shown here is derived from an EMBL/GenBank/DDBJ whole genome shotgun (WGS) entry which is preliminary data.</text>
</comment>
<dbReference type="GeneID" id="41987649"/>
<dbReference type="Proteomes" id="UP000431533">
    <property type="component" value="Unassembled WGS sequence"/>
</dbReference>
<evidence type="ECO:0000313" key="1">
    <source>
        <dbReference type="EMBL" id="TVY24375.1"/>
    </source>
</evidence>
<dbReference type="SUPFAM" id="SSF51735">
    <property type="entry name" value="NAD(P)-binding Rossmann-fold domains"/>
    <property type="match status" value="1"/>
</dbReference>
<dbReference type="InterPro" id="IPR052184">
    <property type="entry name" value="SDR_enzymes"/>
</dbReference>
<dbReference type="RefSeq" id="XP_031003163.1">
    <property type="nucleotide sequence ID" value="XM_031152380.1"/>
</dbReference>
<organism evidence="1 2">
    <name type="scientific">Lachnellula hyalina</name>
    <dbReference type="NCBI Taxonomy" id="1316788"/>
    <lineage>
        <taxon>Eukaryota</taxon>
        <taxon>Fungi</taxon>
        <taxon>Dikarya</taxon>
        <taxon>Ascomycota</taxon>
        <taxon>Pezizomycotina</taxon>
        <taxon>Leotiomycetes</taxon>
        <taxon>Helotiales</taxon>
        <taxon>Lachnaceae</taxon>
        <taxon>Lachnellula</taxon>
    </lineage>
</organism>